<evidence type="ECO:0000313" key="2">
    <source>
        <dbReference type="EMBL" id="KAE8358918.1"/>
    </source>
</evidence>
<dbReference type="EMBL" id="ML737859">
    <property type="protein sequence ID" value="KAE8358918.1"/>
    <property type="molecule type" value="Genomic_DNA"/>
</dbReference>
<gene>
    <name evidence="2" type="ORF">BDV27DRAFT_60869</name>
</gene>
<feature type="signal peptide" evidence="1">
    <location>
        <begin position="1"/>
        <end position="26"/>
    </location>
</feature>
<dbReference type="RefSeq" id="XP_031921999.1">
    <property type="nucleotide sequence ID" value="XM_032077080.1"/>
</dbReference>
<feature type="chain" id="PRO_5025061187" evidence="1">
    <location>
        <begin position="27"/>
        <end position="78"/>
    </location>
</feature>
<name>A0A5N6ZNG1_9EURO</name>
<dbReference type="AlphaFoldDB" id="A0A5N6ZNG1"/>
<reference evidence="2 3" key="1">
    <citation type="submission" date="2019-04" db="EMBL/GenBank/DDBJ databases">
        <title>Friends and foes A comparative genomics studyof 23 Aspergillus species from section Flavi.</title>
        <authorList>
            <consortium name="DOE Joint Genome Institute"/>
            <person name="Kjaerbolling I."/>
            <person name="Vesth T."/>
            <person name="Frisvad J.C."/>
            <person name="Nybo J.L."/>
            <person name="Theobald S."/>
            <person name="Kildgaard S."/>
            <person name="Isbrandt T."/>
            <person name="Kuo A."/>
            <person name="Sato A."/>
            <person name="Lyhne E.K."/>
            <person name="Kogle M.E."/>
            <person name="Wiebenga A."/>
            <person name="Kun R.S."/>
            <person name="Lubbers R.J."/>
            <person name="Makela M.R."/>
            <person name="Barry K."/>
            <person name="Chovatia M."/>
            <person name="Clum A."/>
            <person name="Daum C."/>
            <person name="Haridas S."/>
            <person name="He G."/>
            <person name="LaButti K."/>
            <person name="Lipzen A."/>
            <person name="Mondo S."/>
            <person name="Riley R."/>
            <person name="Salamov A."/>
            <person name="Simmons B.A."/>
            <person name="Magnuson J.K."/>
            <person name="Henrissat B."/>
            <person name="Mortensen U.H."/>
            <person name="Larsen T.O."/>
            <person name="Devries R.P."/>
            <person name="Grigoriev I.V."/>
            <person name="Machida M."/>
            <person name="Baker S.E."/>
            <person name="Andersen M.R."/>
        </authorList>
    </citation>
    <scope>NUCLEOTIDE SEQUENCE [LARGE SCALE GENOMIC DNA]</scope>
    <source>
        <strain evidence="2 3">CBS 763.97</strain>
    </source>
</reference>
<sequence length="78" mass="8816">MWWIQDYSRTSIAVGILSLIRLLSHSFPKLQHGSDTPDGLGANDIMIVIWPGSRLCDRLIQGRYGFLTFSLYISFRGG</sequence>
<evidence type="ECO:0000313" key="3">
    <source>
        <dbReference type="Proteomes" id="UP000326268"/>
    </source>
</evidence>
<dbReference type="Proteomes" id="UP000326268">
    <property type="component" value="Unassembled WGS sequence"/>
</dbReference>
<proteinExistence type="predicted"/>
<dbReference type="GeneID" id="43661526"/>
<protein>
    <submittedName>
        <fullName evidence="2">Uncharacterized protein</fullName>
    </submittedName>
</protein>
<evidence type="ECO:0000256" key="1">
    <source>
        <dbReference type="SAM" id="SignalP"/>
    </source>
</evidence>
<keyword evidence="1" id="KW-0732">Signal</keyword>
<organism evidence="2 3">
    <name type="scientific">Aspergillus caelatus</name>
    <dbReference type="NCBI Taxonomy" id="61420"/>
    <lineage>
        <taxon>Eukaryota</taxon>
        <taxon>Fungi</taxon>
        <taxon>Dikarya</taxon>
        <taxon>Ascomycota</taxon>
        <taxon>Pezizomycotina</taxon>
        <taxon>Eurotiomycetes</taxon>
        <taxon>Eurotiomycetidae</taxon>
        <taxon>Eurotiales</taxon>
        <taxon>Aspergillaceae</taxon>
        <taxon>Aspergillus</taxon>
        <taxon>Aspergillus subgen. Circumdati</taxon>
    </lineage>
</organism>
<accession>A0A5N6ZNG1</accession>
<keyword evidence="3" id="KW-1185">Reference proteome</keyword>